<dbReference type="Proteomes" id="UP000251942">
    <property type="component" value="Unassembled WGS sequence"/>
</dbReference>
<dbReference type="RefSeq" id="WP_058443473.1">
    <property type="nucleotide sequence ID" value="NZ_CAAAHT010000023.1"/>
</dbReference>
<reference evidence="3 5" key="2">
    <citation type="submission" date="2018-06" db="EMBL/GenBank/DDBJ databases">
        <authorList>
            <consortium name="Pathogen Informatics"/>
            <person name="Doyle S."/>
        </authorList>
    </citation>
    <scope>NUCLEOTIDE SEQUENCE [LARGE SCALE GENOMIC DNA]</scope>
    <source>
        <strain evidence="3 5">NCTC12022</strain>
    </source>
</reference>
<evidence type="ECO:0000313" key="3">
    <source>
        <dbReference type="EMBL" id="SPX60723.1"/>
    </source>
</evidence>
<proteinExistence type="predicted"/>
<dbReference type="PATRIC" id="fig|453.4.peg.276"/>
<dbReference type="EMBL" id="LNYB01000009">
    <property type="protein sequence ID" value="KTD04165.1"/>
    <property type="molecule type" value="Genomic_DNA"/>
</dbReference>
<organism evidence="2 4">
    <name type="scientific">Legionella feeleii</name>
    <dbReference type="NCBI Taxonomy" id="453"/>
    <lineage>
        <taxon>Bacteria</taxon>
        <taxon>Pseudomonadati</taxon>
        <taxon>Pseudomonadota</taxon>
        <taxon>Gammaproteobacteria</taxon>
        <taxon>Legionellales</taxon>
        <taxon>Legionellaceae</taxon>
        <taxon>Legionella</taxon>
    </lineage>
</organism>
<sequence length="112" mass="12816">MKKPTSRKEKAGHENAAEYNPKSKHLQSVIIQGSACQYIRLYNKQLKIDVPIDSDTEILGAGAYFPPFIWGREIDCRCLGLWSDVPEQHKPDYEIEDLSPLVEFFRLGGHLK</sequence>
<evidence type="ECO:0000256" key="1">
    <source>
        <dbReference type="SAM" id="MobiDB-lite"/>
    </source>
</evidence>
<dbReference type="AlphaFoldDB" id="A0A0W0U8Q3"/>
<evidence type="ECO:0000313" key="5">
    <source>
        <dbReference type="Proteomes" id="UP000251942"/>
    </source>
</evidence>
<dbReference type="Proteomes" id="UP000054698">
    <property type="component" value="Unassembled WGS sequence"/>
</dbReference>
<protein>
    <submittedName>
        <fullName evidence="2">Uncharacterized protein</fullName>
    </submittedName>
</protein>
<reference evidence="2 4" key="1">
    <citation type="submission" date="2015-11" db="EMBL/GenBank/DDBJ databases">
        <title>Genomic analysis of 38 Legionella species identifies large and diverse effector repertoires.</title>
        <authorList>
            <person name="Burstein D."/>
            <person name="Amaro F."/>
            <person name="Zusman T."/>
            <person name="Lifshitz Z."/>
            <person name="Cohen O."/>
            <person name="Gilbert J.A."/>
            <person name="Pupko T."/>
            <person name="Shuman H.A."/>
            <person name="Segal G."/>
        </authorList>
    </citation>
    <scope>NUCLEOTIDE SEQUENCE [LARGE SCALE GENOMIC DNA]</scope>
    <source>
        <strain evidence="2 4">WO-44C</strain>
    </source>
</reference>
<gene>
    <name evidence="2" type="ORF">Lfee_0253</name>
    <name evidence="3" type="ORF">NCTC12022_01455</name>
</gene>
<feature type="region of interest" description="Disordered" evidence="1">
    <location>
        <begin position="1"/>
        <end position="20"/>
    </location>
</feature>
<dbReference type="STRING" id="453.Lfee_0253"/>
<accession>A0A0W0U8Q3</accession>
<keyword evidence="4" id="KW-1185">Reference proteome</keyword>
<dbReference type="EMBL" id="UASS01000011">
    <property type="protein sequence ID" value="SPX60723.1"/>
    <property type="molecule type" value="Genomic_DNA"/>
</dbReference>
<feature type="compositionally biased region" description="Basic and acidic residues" evidence="1">
    <location>
        <begin position="1"/>
        <end position="16"/>
    </location>
</feature>
<evidence type="ECO:0000313" key="2">
    <source>
        <dbReference type="EMBL" id="KTD04165.1"/>
    </source>
</evidence>
<name>A0A0W0U8Q3_9GAMM</name>
<evidence type="ECO:0000313" key="4">
    <source>
        <dbReference type="Proteomes" id="UP000054698"/>
    </source>
</evidence>